<reference evidence="9 10" key="1">
    <citation type="submission" date="2010-11" db="EMBL/GenBank/DDBJ databases">
        <title>The complete genome of Thermotoga thermarum DSM 5069.</title>
        <authorList>
            <consortium name="US DOE Joint Genome Institute (JGI-PGF)"/>
            <person name="Lucas S."/>
            <person name="Copeland A."/>
            <person name="Lapidus A."/>
            <person name="Bruce D."/>
            <person name="Goodwin L."/>
            <person name="Pitluck S."/>
            <person name="Kyrpides N."/>
            <person name="Mavromatis K."/>
            <person name="Ivanova N."/>
            <person name="Zeytun A."/>
            <person name="Brettin T."/>
            <person name="Detter J.C."/>
            <person name="Tapia R."/>
            <person name="Han C."/>
            <person name="Land M."/>
            <person name="Hauser L."/>
            <person name="Markowitz V."/>
            <person name="Cheng J.-F."/>
            <person name="Hugenholtz P."/>
            <person name="Woyke T."/>
            <person name="Wu D."/>
            <person name="Spring S."/>
            <person name="Schroeder M."/>
            <person name="Brambilla E."/>
            <person name="Klenk H.-P."/>
            <person name="Eisen J.A."/>
        </authorList>
    </citation>
    <scope>NUCLEOTIDE SEQUENCE [LARGE SCALE GENOMIC DNA]</scope>
    <source>
        <strain evidence="9 10">DSM 5069</strain>
    </source>
</reference>
<comment type="subcellular location">
    <subcellularLocation>
        <location evidence="1 7">Cell membrane</location>
        <topology evidence="1 7">Multi-pass membrane protein</topology>
    </subcellularLocation>
</comment>
<evidence type="ECO:0000256" key="6">
    <source>
        <dbReference type="ARBA" id="ARBA00023136"/>
    </source>
</evidence>
<feature type="transmembrane region" description="Helical" evidence="7">
    <location>
        <begin position="74"/>
        <end position="99"/>
    </location>
</feature>
<gene>
    <name evidence="9" type="ORF">Theth_0246</name>
</gene>
<dbReference type="InterPro" id="IPR035906">
    <property type="entry name" value="MetI-like_sf"/>
</dbReference>
<dbReference type="EMBL" id="CP002351">
    <property type="protein sequence ID" value="AEH50346.1"/>
    <property type="molecule type" value="Genomic_DNA"/>
</dbReference>
<protein>
    <submittedName>
        <fullName evidence="9">Carbohydrate ABC transporter membrane protein 2, CUT1 family</fullName>
    </submittedName>
</protein>
<dbReference type="SUPFAM" id="SSF161098">
    <property type="entry name" value="MetI-like"/>
    <property type="match status" value="1"/>
</dbReference>
<feature type="transmembrane region" description="Helical" evidence="7">
    <location>
        <begin position="111"/>
        <end position="131"/>
    </location>
</feature>
<dbReference type="GO" id="GO:0005886">
    <property type="term" value="C:plasma membrane"/>
    <property type="evidence" value="ECO:0007669"/>
    <property type="project" value="UniProtKB-SubCell"/>
</dbReference>
<keyword evidence="2 7" id="KW-0813">Transport</keyword>
<dbReference type="CDD" id="cd06261">
    <property type="entry name" value="TM_PBP2"/>
    <property type="match status" value="1"/>
</dbReference>
<dbReference type="Gene3D" id="1.10.3720.10">
    <property type="entry name" value="MetI-like"/>
    <property type="match status" value="1"/>
</dbReference>
<feature type="domain" description="ABC transmembrane type-1" evidence="8">
    <location>
        <begin position="74"/>
        <end position="265"/>
    </location>
</feature>
<feature type="transmembrane region" description="Helical" evidence="7">
    <location>
        <begin position="197"/>
        <end position="218"/>
    </location>
</feature>
<dbReference type="Proteomes" id="UP000006804">
    <property type="component" value="Chromosome"/>
</dbReference>
<comment type="similarity">
    <text evidence="7">Belongs to the binding-protein-dependent transport system permease family.</text>
</comment>
<evidence type="ECO:0000256" key="4">
    <source>
        <dbReference type="ARBA" id="ARBA00022692"/>
    </source>
</evidence>
<dbReference type="eggNOG" id="COG0395">
    <property type="taxonomic scope" value="Bacteria"/>
</dbReference>
<keyword evidence="6 7" id="KW-0472">Membrane</keyword>
<dbReference type="PANTHER" id="PTHR43744">
    <property type="entry name" value="ABC TRANSPORTER PERMEASE PROTEIN MG189-RELATED-RELATED"/>
    <property type="match status" value="1"/>
</dbReference>
<evidence type="ECO:0000256" key="5">
    <source>
        <dbReference type="ARBA" id="ARBA00022989"/>
    </source>
</evidence>
<dbReference type="STRING" id="688269.Theth_0246"/>
<feature type="transmembrane region" description="Helical" evidence="7">
    <location>
        <begin position="244"/>
        <end position="265"/>
    </location>
</feature>
<dbReference type="Pfam" id="PF00528">
    <property type="entry name" value="BPD_transp_1"/>
    <property type="match status" value="1"/>
</dbReference>
<keyword evidence="5 7" id="KW-1133">Transmembrane helix</keyword>
<evidence type="ECO:0000259" key="8">
    <source>
        <dbReference type="PROSITE" id="PS50928"/>
    </source>
</evidence>
<dbReference type="KEGG" id="tta:Theth_0246"/>
<evidence type="ECO:0000256" key="3">
    <source>
        <dbReference type="ARBA" id="ARBA00022475"/>
    </source>
</evidence>
<evidence type="ECO:0000256" key="2">
    <source>
        <dbReference type="ARBA" id="ARBA00022448"/>
    </source>
</evidence>
<keyword evidence="4 7" id="KW-0812">Transmembrane</keyword>
<organism evidence="9 10">
    <name type="scientific">Pseudothermotoga thermarum DSM 5069</name>
    <dbReference type="NCBI Taxonomy" id="688269"/>
    <lineage>
        <taxon>Bacteria</taxon>
        <taxon>Thermotogati</taxon>
        <taxon>Thermotogota</taxon>
        <taxon>Thermotogae</taxon>
        <taxon>Thermotogales</taxon>
        <taxon>Thermotogaceae</taxon>
        <taxon>Pseudothermotoga</taxon>
    </lineage>
</organism>
<keyword evidence="10" id="KW-1185">Reference proteome</keyword>
<dbReference type="InterPro" id="IPR000515">
    <property type="entry name" value="MetI-like"/>
</dbReference>
<dbReference type="PROSITE" id="PS50928">
    <property type="entry name" value="ABC_TM1"/>
    <property type="match status" value="1"/>
</dbReference>
<evidence type="ECO:0000256" key="1">
    <source>
        <dbReference type="ARBA" id="ARBA00004651"/>
    </source>
</evidence>
<feature type="transmembrane region" description="Helical" evidence="7">
    <location>
        <begin position="12"/>
        <end position="38"/>
    </location>
</feature>
<evidence type="ECO:0000313" key="9">
    <source>
        <dbReference type="EMBL" id="AEH50346.1"/>
    </source>
</evidence>
<keyword evidence="3" id="KW-1003">Cell membrane</keyword>
<name>F7YV47_9THEM</name>
<dbReference type="PATRIC" id="fig|688269.3.peg.254"/>
<dbReference type="HOGENOM" id="CLU_016047_1_1_0"/>
<proteinExistence type="inferred from homology"/>
<evidence type="ECO:0000256" key="7">
    <source>
        <dbReference type="RuleBase" id="RU363032"/>
    </source>
</evidence>
<evidence type="ECO:0000313" key="10">
    <source>
        <dbReference type="Proteomes" id="UP000006804"/>
    </source>
</evidence>
<accession>F7YV47</accession>
<sequence length="280" mass="31791" precursor="true">MMKKRTKRMIRVIILEILLASISVVVFAPFFLAIVMSIQPSEFVFVFPPRFLPKGFHWQNYVQAFKVVPFGRMILNSAIVAVLITFGKLVTGTFSGYAYSNFKFRGDKISFYIVFATLFIPVEIVLIVPLFRIVSKFGWVNTYWAMTIPFMASATNTFLMQQHFKTIPKEFEDAAKIDGANSMQYFFKIMLPLSRPIIAGASIINFTYAWNMYLWPLIVAMEDKMKTVQVAVNMIMNAESSQNWGVIMAATVVALLPTLLIFFALQDLFVKSLVSSGLKG</sequence>
<dbReference type="AlphaFoldDB" id="F7YV47"/>
<dbReference type="PANTHER" id="PTHR43744:SF8">
    <property type="entry name" value="SN-GLYCEROL-3-PHOSPHATE TRANSPORT SYSTEM PERMEASE PROTEIN UGPE"/>
    <property type="match status" value="1"/>
</dbReference>
<dbReference type="GO" id="GO:0055085">
    <property type="term" value="P:transmembrane transport"/>
    <property type="evidence" value="ECO:0007669"/>
    <property type="project" value="InterPro"/>
</dbReference>